<dbReference type="RefSeq" id="WP_182324599.1">
    <property type="nucleotide sequence ID" value="NZ_CP058554.1"/>
</dbReference>
<dbReference type="PANTHER" id="PTHR28641">
    <property type="match status" value="1"/>
</dbReference>
<dbReference type="InterPro" id="IPR042303">
    <property type="entry name" value="Malonyl_CoA_deC_C_sf"/>
</dbReference>
<feature type="region of interest" description="Disordered" evidence="1">
    <location>
        <begin position="31"/>
        <end position="55"/>
    </location>
</feature>
<dbReference type="GO" id="GO:0006633">
    <property type="term" value="P:fatty acid biosynthetic process"/>
    <property type="evidence" value="ECO:0007669"/>
    <property type="project" value="InterPro"/>
</dbReference>
<feature type="domain" description="Malonyl-CoA decarboxylase N-terminal" evidence="3">
    <location>
        <begin position="122"/>
        <end position="209"/>
    </location>
</feature>
<dbReference type="Pfam" id="PF05292">
    <property type="entry name" value="MCD"/>
    <property type="match status" value="1"/>
</dbReference>
<dbReference type="Gene3D" id="3.40.630.150">
    <property type="entry name" value="Malonyl-CoA decarboxylase, catalytic domain"/>
    <property type="match status" value="1"/>
</dbReference>
<proteinExistence type="predicted"/>
<organism evidence="4 5">
    <name type="scientific">Comamonas piscis</name>
    <dbReference type="NCBI Taxonomy" id="1562974"/>
    <lineage>
        <taxon>Bacteria</taxon>
        <taxon>Pseudomonadati</taxon>
        <taxon>Pseudomonadota</taxon>
        <taxon>Betaproteobacteria</taxon>
        <taxon>Burkholderiales</taxon>
        <taxon>Comamonadaceae</taxon>
        <taxon>Comamonas</taxon>
    </lineage>
</organism>
<gene>
    <name evidence="4" type="ORF">HS961_18775</name>
</gene>
<dbReference type="InterPro" id="IPR007956">
    <property type="entry name" value="Malonyl_CoA_deC_C"/>
</dbReference>
<dbReference type="AlphaFoldDB" id="A0A7G5EL38"/>
<dbReference type="InterPro" id="IPR038351">
    <property type="entry name" value="MCD_N_sf"/>
</dbReference>
<dbReference type="Proteomes" id="UP000515240">
    <property type="component" value="Chromosome"/>
</dbReference>
<accession>A0A7G5EL38</accession>
<keyword evidence="5" id="KW-1185">Reference proteome</keyword>
<dbReference type="InterPro" id="IPR038917">
    <property type="entry name" value="Malonyl_CoA_deC"/>
</dbReference>
<dbReference type="KEGG" id="cpis:HS961_18775"/>
<name>A0A7G5EL38_9BURK</name>
<evidence type="ECO:0000256" key="1">
    <source>
        <dbReference type="SAM" id="MobiDB-lite"/>
    </source>
</evidence>
<evidence type="ECO:0000259" key="3">
    <source>
        <dbReference type="Pfam" id="PF17408"/>
    </source>
</evidence>
<reference evidence="4 5" key="1">
    <citation type="journal article" date="2020" name="G3 (Bethesda)">
        <title>CeMbio - The Caenorhabditis elegans Microbiome Resource.</title>
        <authorList>
            <person name="Dirksen P."/>
            <person name="Assie A."/>
            <person name="Zimmermann J."/>
            <person name="Zhang F."/>
            <person name="Tietje A.M."/>
            <person name="Marsh S.A."/>
            <person name="Felix M.A."/>
            <person name="Shapira M."/>
            <person name="Kaleta C."/>
            <person name="Schulenburg H."/>
            <person name="Samuel B."/>
        </authorList>
    </citation>
    <scope>NUCLEOTIDE SEQUENCE [LARGE SCALE GENOMIC DNA]</scope>
    <source>
        <strain evidence="4 5">BIGb0172</strain>
    </source>
</reference>
<sequence>MTSATETTPAAAVDSAANTWLQKSAAWLRSVGIPTERGGSNSSSPPEGERSTTERLKASLRRGNEALSPRELRRLLADLQAVGASEVSDAEGGRLAEPVMQWYATAQPEQRMDCWRLLCEQFVPDVAKIGQARQRYEDAVGTTSMAAAERQLRKALQTPRMRLLQRFAVPAQGMRFLLDLRAQMLPQLKGHDWLIAVDADLEYLFSNWFDIAFLELRSLSWDSPASLLEKLIKYEAVHDIRSWTDLKNRLDSDRRCYGFFHPRLPNEPLIFVEVALVDKMSDSIAPLLDEAAAATDVNKASTAIFYSISNTQTGLRGVSFGDSLIKTVVEQLLQEFPKLRQFATLSPIPGFRSWLGKNAAEVWEGADKRLRADVAKALDKPEPIAADWLAALEQPAQLKADDAVAKLLMQAAARYLGKSLVKDKPVDPVARFHLGNGSRVERLNWAGDTSAKGIKQSYGLMVNYLYDLKRLDKHRNLLAQGKIPVSSGIEALAKV</sequence>
<evidence type="ECO:0000259" key="2">
    <source>
        <dbReference type="Pfam" id="PF05292"/>
    </source>
</evidence>
<protein>
    <submittedName>
        <fullName evidence="4">Malonyl-CoA decarboxylase</fullName>
    </submittedName>
</protein>
<dbReference type="InterPro" id="IPR035372">
    <property type="entry name" value="MCD_N"/>
</dbReference>
<feature type="compositionally biased region" description="Low complexity" evidence="1">
    <location>
        <begin position="36"/>
        <end position="46"/>
    </location>
</feature>
<evidence type="ECO:0000313" key="5">
    <source>
        <dbReference type="Proteomes" id="UP000515240"/>
    </source>
</evidence>
<dbReference type="Gene3D" id="1.20.140.90">
    <property type="entry name" value="Malonyl-CoA decarboxylase, oligemerization domain"/>
    <property type="match status" value="1"/>
</dbReference>
<feature type="domain" description="Malonyl-CoA decarboxylase C-terminal" evidence="2">
    <location>
        <begin position="212"/>
        <end position="467"/>
    </location>
</feature>
<dbReference type="GO" id="GO:0050080">
    <property type="term" value="F:malonyl-CoA decarboxylase activity"/>
    <property type="evidence" value="ECO:0007669"/>
    <property type="project" value="InterPro"/>
</dbReference>
<dbReference type="Pfam" id="PF17408">
    <property type="entry name" value="MCD_N"/>
    <property type="match status" value="1"/>
</dbReference>
<dbReference type="EMBL" id="CP058554">
    <property type="protein sequence ID" value="QMV74713.1"/>
    <property type="molecule type" value="Genomic_DNA"/>
</dbReference>
<dbReference type="PANTHER" id="PTHR28641:SF1">
    <property type="entry name" value="MALONYL-COA DECARBOXYLASE, MITOCHONDRIAL"/>
    <property type="match status" value="1"/>
</dbReference>
<evidence type="ECO:0000313" key="4">
    <source>
        <dbReference type="EMBL" id="QMV74713.1"/>
    </source>
</evidence>